<keyword evidence="2 5" id="KW-0547">Nucleotide-binding</keyword>
<dbReference type="Gene3D" id="3.30.590.20">
    <property type="match status" value="1"/>
</dbReference>
<proteinExistence type="inferred from homology"/>
<evidence type="ECO:0000256" key="3">
    <source>
        <dbReference type="ARBA" id="ARBA00022840"/>
    </source>
</evidence>
<evidence type="ECO:0000256" key="4">
    <source>
        <dbReference type="ARBA" id="ARBA00048819"/>
    </source>
</evidence>
<dbReference type="PANTHER" id="PTHR36510">
    <property type="entry name" value="GLUTAMATE--CYSTEINE LIGASE 2-RELATED"/>
    <property type="match status" value="1"/>
</dbReference>
<dbReference type="Proteomes" id="UP000226079">
    <property type="component" value="Unassembled WGS sequence"/>
</dbReference>
<gene>
    <name evidence="6" type="ORF">ATK74_2512</name>
</gene>
<dbReference type="GO" id="GO:0042398">
    <property type="term" value="P:modified amino acid biosynthetic process"/>
    <property type="evidence" value="ECO:0007669"/>
    <property type="project" value="InterPro"/>
</dbReference>
<dbReference type="GO" id="GO:0005524">
    <property type="term" value="F:ATP binding"/>
    <property type="evidence" value="ECO:0007669"/>
    <property type="project" value="UniProtKB-KW"/>
</dbReference>
<dbReference type="HAMAP" id="MF_01609">
    <property type="entry name" value="Glu_cys_ligase_2"/>
    <property type="match status" value="1"/>
</dbReference>
<reference evidence="6 7" key="1">
    <citation type="submission" date="2017-10" db="EMBL/GenBank/DDBJ databases">
        <title>Sequencing the genomes of 1000 actinobacteria strains.</title>
        <authorList>
            <person name="Klenk H.-P."/>
        </authorList>
    </citation>
    <scope>NUCLEOTIDE SEQUENCE [LARGE SCALE GENOMIC DNA]</scope>
    <source>
        <strain evidence="6 7">DSM 15597</strain>
    </source>
</reference>
<dbReference type="PANTHER" id="PTHR36510:SF1">
    <property type="entry name" value="GLUTAMATE--CYSTEINE LIGASE 2-RELATED"/>
    <property type="match status" value="1"/>
</dbReference>
<protein>
    <recommendedName>
        <fullName evidence="5">Putative glutamate--cysteine ligase 2</fullName>
        <ecNumber evidence="5">6.3.2.2</ecNumber>
    </recommendedName>
    <alternativeName>
        <fullName evidence="5">Gamma-glutamylcysteine synthetase 2</fullName>
        <shortName evidence="5">GCS 2</shortName>
        <shortName evidence="5">Gamma-GCS 2</shortName>
    </alternativeName>
</protein>
<evidence type="ECO:0000256" key="1">
    <source>
        <dbReference type="ARBA" id="ARBA00022598"/>
    </source>
</evidence>
<evidence type="ECO:0000256" key="5">
    <source>
        <dbReference type="HAMAP-Rule" id="MF_01609"/>
    </source>
</evidence>
<comment type="catalytic activity">
    <reaction evidence="4 5">
        <text>L-cysteine + L-glutamate + ATP = gamma-L-glutamyl-L-cysteine + ADP + phosphate + H(+)</text>
        <dbReference type="Rhea" id="RHEA:13285"/>
        <dbReference type="ChEBI" id="CHEBI:15378"/>
        <dbReference type="ChEBI" id="CHEBI:29985"/>
        <dbReference type="ChEBI" id="CHEBI:30616"/>
        <dbReference type="ChEBI" id="CHEBI:35235"/>
        <dbReference type="ChEBI" id="CHEBI:43474"/>
        <dbReference type="ChEBI" id="CHEBI:58173"/>
        <dbReference type="ChEBI" id="CHEBI:456216"/>
        <dbReference type="EC" id="6.3.2.2"/>
    </reaction>
</comment>
<dbReference type="EMBL" id="PDJC01000001">
    <property type="protein sequence ID" value="PFG17934.1"/>
    <property type="molecule type" value="Genomic_DNA"/>
</dbReference>
<keyword evidence="3 5" id="KW-0067">ATP-binding</keyword>
<dbReference type="InterPro" id="IPR050141">
    <property type="entry name" value="GCL_type2/YbdK_subfam"/>
</dbReference>
<comment type="caution">
    <text evidence="6">The sequence shown here is derived from an EMBL/GenBank/DDBJ whole genome shotgun (WGS) entry which is preliminary data.</text>
</comment>
<dbReference type="EC" id="6.3.2.2" evidence="5"/>
<evidence type="ECO:0000256" key="2">
    <source>
        <dbReference type="ARBA" id="ARBA00022741"/>
    </source>
</evidence>
<dbReference type="InterPro" id="IPR006336">
    <property type="entry name" value="GCS2"/>
</dbReference>
<dbReference type="GO" id="GO:0004357">
    <property type="term" value="F:glutamate-cysteine ligase activity"/>
    <property type="evidence" value="ECO:0007669"/>
    <property type="project" value="UniProtKB-EC"/>
</dbReference>
<comment type="similarity">
    <text evidence="5">Belongs to the glutamate--cysteine ligase type 2 family. YbdK subfamily.</text>
</comment>
<sequence length="397" mass="42781">MPSRSRRSPFSTLPGRASEQRTFGVEEELLVVDATTLRPVPRGEAIVASAETSAAGHRLTTEFKREQVEVVNPPQTTLDGQLAAIRTGRAIADAAAAQHDARTVPLATSPWPLTSTLVDHPRYAEMAGRFALTAVDQLTCGFHVHVGVASDQEGVAALDRIRGWLPVLLALSANSPLWMGMDTGFASYRYQVWSRWPTAGPSELFGSADGYRRHCAELLDTGVPLDEGMLYFDARLSNAFPTIEVRVADVCLQPTHAAGLAAIIRALVETAVREWQAGRAPAAVSAAVLRTWSWQASRFGLTRSLVSPITRSPAPAAEVVGQLLAAIDPVLAEFGEREPVAELIQELLAGGSGAERQREFRASATDTHNRRDLRTVVRRALLEAGGEAADGRLELLS</sequence>
<comment type="function">
    <text evidence="5">ATP-dependent carboxylate-amine ligase which exhibits weak glutamate--cysteine ligase activity.</text>
</comment>
<dbReference type="RefSeq" id="WP_098461323.1">
    <property type="nucleotide sequence ID" value="NZ_PDJC01000001.1"/>
</dbReference>
<organism evidence="6 7">
    <name type="scientific">Propionicimonas paludicola</name>
    <dbReference type="NCBI Taxonomy" id="185243"/>
    <lineage>
        <taxon>Bacteria</taxon>
        <taxon>Bacillati</taxon>
        <taxon>Actinomycetota</taxon>
        <taxon>Actinomycetes</taxon>
        <taxon>Propionibacteriales</taxon>
        <taxon>Nocardioidaceae</taxon>
        <taxon>Propionicimonas</taxon>
    </lineage>
</organism>
<dbReference type="InterPro" id="IPR011793">
    <property type="entry name" value="YbdK"/>
</dbReference>
<dbReference type="NCBIfam" id="TIGR02050">
    <property type="entry name" value="gshA_cyan_rel"/>
    <property type="match status" value="1"/>
</dbReference>
<dbReference type="OrthoDB" id="9803842at2"/>
<dbReference type="SUPFAM" id="SSF55931">
    <property type="entry name" value="Glutamine synthetase/guanido kinase"/>
    <property type="match status" value="1"/>
</dbReference>
<keyword evidence="1 5" id="KW-0436">Ligase</keyword>
<dbReference type="NCBIfam" id="NF010041">
    <property type="entry name" value="PRK13517.1-1"/>
    <property type="match status" value="1"/>
</dbReference>
<dbReference type="AlphaFoldDB" id="A0A2A9CU33"/>
<evidence type="ECO:0000313" key="7">
    <source>
        <dbReference type="Proteomes" id="UP000226079"/>
    </source>
</evidence>
<dbReference type="InterPro" id="IPR014746">
    <property type="entry name" value="Gln_synth/guanido_kin_cat_dom"/>
</dbReference>
<accession>A0A2A9CU33</accession>
<name>A0A2A9CU33_9ACTN</name>
<keyword evidence="7" id="KW-1185">Reference proteome</keyword>
<evidence type="ECO:0000313" key="6">
    <source>
        <dbReference type="EMBL" id="PFG17934.1"/>
    </source>
</evidence>
<dbReference type="Pfam" id="PF04107">
    <property type="entry name" value="GCS2"/>
    <property type="match status" value="1"/>
</dbReference>